<evidence type="ECO:0000256" key="4">
    <source>
        <dbReference type="ARBA" id="ARBA00023239"/>
    </source>
</evidence>
<evidence type="ECO:0000313" key="15">
    <source>
        <dbReference type="Proteomes" id="UP000008144"/>
    </source>
</evidence>
<evidence type="ECO:0000256" key="6">
    <source>
        <dbReference type="ARBA" id="ARBA00036541"/>
    </source>
</evidence>
<evidence type="ECO:0000256" key="10">
    <source>
        <dbReference type="ARBA" id="ARBA00042182"/>
    </source>
</evidence>
<dbReference type="InterPro" id="IPR001753">
    <property type="entry name" value="Enoyl-CoA_hydra/iso"/>
</dbReference>
<dbReference type="Proteomes" id="UP000008144">
    <property type="component" value="Unassembled WGS sequence"/>
</dbReference>
<reference evidence="14" key="2">
    <citation type="submission" date="2025-08" db="UniProtKB">
        <authorList>
            <consortium name="Ensembl"/>
        </authorList>
    </citation>
    <scope>IDENTIFICATION</scope>
</reference>
<dbReference type="Gene3D" id="3.90.226.10">
    <property type="entry name" value="2-enoyl-CoA Hydratase, Chain A, domain 1"/>
    <property type="match status" value="1"/>
</dbReference>
<evidence type="ECO:0000256" key="5">
    <source>
        <dbReference type="ARBA" id="ARBA00036343"/>
    </source>
</evidence>
<keyword evidence="15" id="KW-1185">Reference proteome</keyword>
<dbReference type="CDD" id="cd06558">
    <property type="entry name" value="crotonase-like"/>
    <property type="match status" value="1"/>
</dbReference>
<dbReference type="PANTHER" id="PTHR11941">
    <property type="entry name" value="ENOYL-COA HYDRATASE-RELATED"/>
    <property type="match status" value="1"/>
</dbReference>
<comment type="similarity">
    <text evidence="2 13">Belongs to the enoyl-CoA hydratase/isomerase family.</text>
</comment>
<reference evidence="14" key="3">
    <citation type="submission" date="2025-09" db="UniProtKB">
        <authorList>
            <consortium name="Ensembl"/>
        </authorList>
    </citation>
    <scope>IDENTIFICATION</scope>
</reference>
<name>F6X2L1_CIOIN</name>
<comment type="subcellular location">
    <subcellularLocation>
        <location evidence="1">Cytoplasm</location>
        <location evidence="1">Cytosol</location>
    </subcellularLocation>
</comment>
<dbReference type="GO" id="GO:0006635">
    <property type="term" value="P:fatty acid beta-oxidation"/>
    <property type="evidence" value="ECO:0000318"/>
    <property type="project" value="GO_Central"/>
</dbReference>
<accession>F6X2L1</accession>
<dbReference type="GeneTree" id="ENSGT00880000138038"/>
<dbReference type="GO" id="GO:0004492">
    <property type="term" value="F:methyl/ethyl malonyl-CoA decarboxylase activity"/>
    <property type="evidence" value="ECO:0007669"/>
    <property type="project" value="UniProtKB-EC"/>
</dbReference>
<dbReference type="HOGENOM" id="CLU_009834_7_6_1"/>
<sequence>MMLDLRRITIELSKWNEGKAIVLRGKGNMFCAGSDLAAVQFLVSPKEGGNVCMYMQNTLYAFQCLPMVSLAYIEGKAMGGGAELVTACDLRLMHESAEIRFVQRRLGLIPGWGGTTRLKRLIGRQRAMRLLMSGLGVRGEEALRMGLVDGVGCEPHVWLDTVVGGLDSYVIKTIKSAVNQTDFKTDQQSLQREIELIYKVWGGPANRQAIDAIKRKE</sequence>
<evidence type="ECO:0000256" key="12">
    <source>
        <dbReference type="ARBA" id="ARBA00056546"/>
    </source>
</evidence>
<evidence type="ECO:0000256" key="2">
    <source>
        <dbReference type="ARBA" id="ARBA00005254"/>
    </source>
</evidence>
<protein>
    <recommendedName>
        <fullName evidence="8">Ethylmalonyl-CoA decarboxylase</fullName>
        <ecNumber evidence="7">4.1.1.94</ecNumber>
    </recommendedName>
    <alternativeName>
        <fullName evidence="10">Enoyl-CoA hydratase domain-containing protein 1</fullName>
    </alternativeName>
    <alternativeName>
        <fullName evidence="9">Methylmalonyl-CoA decarboxylase</fullName>
    </alternativeName>
</protein>
<evidence type="ECO:0000256" key="1">
    <source>
        <dbReference type="ARBA" id="ARBA00004514"/>
    </source>
</evidence>
<proteinExistence type="inferred from homology"/>
<evidence type="ECO:0000313" key="14">
    <source>
        <dbReference type="Ensembl" id="ENSCINP00000029139.2"/>
    </source>
</evidence>
<comment type="function">
    <text evidence="12">Decarboxylates ethylmalonyl-CoA, a potentially toxic metabolite, to form butyryl-CoA, suggesting it might be involved in metabolite proofreading. Acts preferentially on (S)-ethylmalonyl-CoA but also has some activity on the (R)-isomer. Also has methylmalonyl-CoA decarboxylase activity at lower level.</text>
</comment>
<dbReference type="FunCoup" id="F6X2L1">
    <property type="interactions" value="25"/>
</dbReference>
<evidence type="ECO:0000256" key="13">
    <source>
        <dbReference type="RuleBase" id="RU003707"/>
    </source>
</evidence>
<comment type="catalytic activity">
    <reaction evidence="6">
        <text>(2R)-ethylmalonyl-CoA + H(+) = butanoyl-CoA + CO2</text>
        <dbReference type="Rhea" id="RHEA:59540"/>
        <dbReference type="ChEBI" id="CHEBI:15378"/>
        <dbReference type="ChEBI" id="CHEBI:16526"/>
        <dbReference type="ChEBI" id="CHEBI:57371"/>
        <dbReference type="ChEBI" id="CHEBI:85316"/>
        <dbReference type="EC" id="4.1.1.94"/>
    </reaction>
    <physiologicalReaction direction="left-to-right" evidence="6">
        <dbReference type="Rhea" id="RHEA:59541"/>
    </physiologicalReaction>
</comment>
<comment type="catalytic activity">
    <reaction evidence="11">
        <text>(S)-methylmalonyl-CoA + H(+) = propanoyl-CoA + CO2</text>
        <dbReference type="Rhea" id="RHEA:61340"/>
        <dbReference type="ChEBI" id="CHEBI:15378"/>
        <dbReference type="ChEBI" id="CHEBI:16526"/>
        <dbReference type="ChEBI" id="CHEBI:57327"/>
        <dbReference type="ChEBI" id="CHEBI:57392"/>
        <dbReference type="EC" id="4.1.1.94"/>
    </reaction>
    <physiologicalReaction direction="left-to-right" evidence="11">
        <dbReference type="Rhea" id="RHEA:61341"/>
    </physiologicalReaction>
</comment>
<evidence type="ECO:0000256" key="3">
    <source>
        <dbReference type="ARBA" id="ARBA00022490"/>
    </source>
</evidence>
<dbReference type="EC" id="4.1.1.94" evidence="7"/>
<dbReference type="AlphaFoldDB" id="F6X2L1"/>
<dbReference type="InterPro" id="IPR018376">
    <property type="entry name" value="Enoyl-CoA_hyd/isom_CS"/>
</dbReference>
<dbReference type="Pfam" id="PF00378">
    <property type="entry name" value="ECH_1"/>
    <property type="match status" value="1"/>
</dbReference>
<keyword evidence="3" id="KW-0963">Cytoplasm</keyword>
<dbReference type="GO" id="GO:0005829">
    <property type="term" value="C:cytosol"/>
    <property type="evidence" value="ECO:0000318"/>
    <property type="project" value="GO_Central"/>
</dbReference>
<dbReference type="SUPFAM" id="SSF52096">
    <property type="entry name" value="ClpP/crotonase"/>
    <property type="match status" value="1"/>
</dbReference>
<reference evidence="15" key="1">
    <citation type="journal article" date="2002" name="Science">
        <title>The draft genome of Ciona intestinalis: insights into chordate and vertebrate origins.</title>
        <authorList>
            <person name="Dehal P."/>
            <person name="Satou Y."/>
            <person name="Campbell R.K."/>
            <person name="Chapman J."/>
            <person name="Degnan B."/>
            <person name="De Tomaso A."/>
            <person name="Davidson B."/>
            <person name="Di Gregorio A."/>
            <person name="Gelpke M."/>
            <person name="Goodstein D.M."/>
            <person name="Harafuji N."/>
            <person name="Hastings K.E."/>
            <person name="Ho I."/>
            <person name="Hotta K."/>
            <person name="Huang W."/>
            <person name="Kawashima T."/>
            <person name="Lemaire P."/>
            <person name="Martinez D."/>
            <person name="Meinertzhagen I.A."/>
            <person name="Necula S."/>
            <person name="Nonaka M."/>
            <person name="Putnam N."/>
            <person name="Rash S."/>
            <person name="Saiga H."/>
            <person name="Satake M."/>
            <person name="Terry A."/>
            <person name="Yamada L."/>
            <person name="Wang H.G."/>
            <person name="Awazu S."/>
            <person name="Azumi K."/>
            <person name="Boore J."/>
            <person name="Branno M."/>
            <person name="Chin-Bow S."/>
            <person name="DeSantis R."/>
            <person name="Doyle S."/>
            <person name="Francino P."/>
            <person name="Keys D.N."/>
            <person name="Haga S."/>
            <person name="Hayashi H."/>
            <person name="Hino K."/>
            <person name="Imai K.S."/>
            <person name="Inaba K."/>
            <person name="Kano S."/>
            <person name="Kobayashi K."/>
            <person name="Kobayashi M."/>
            <person name="Lee B.I."/>
            <person name="Makabe K.W."/>
            <person name="Manohar C."/>
            <person name="Matassi G."/>
            <person name="Medina M."/>
            <person name="Mochizuki Y."/>
            <person name="Mount S."/>
            <person name="Morishita T."/>
            <person name="Miura S."/>
            <person name="Nakayama A."/>
            <person name="Nishizaka S."/>
            <person name="Nomoto H."/>
            <person name="Ohta F."/>
            <person name="Oishi K."/>
            <person name="Rigoutsos I."/>
            <person name="Sano M."/>
            <person name="Sasaki A."/>
            <person name="Sasakura Y."/>
            <person name="Shoguchi E."/>
            <person name="Shin-i T."/>
            <person name="Spagnuolo A."/>
            <person name="Stainier D."/>
            <person name="Suzuki M.M."/>
            <person name="Tassy O."/>
            <person name="Takatori N."/>
            <person name="Tokuoka M."/>
            <person name="Yagi K."/>
            <person name="Yoshizaki F."/>
            <person name="Wada S."/>
            <person name="Zhang C."/>
            <person name="Hyatt P.D."/>
            <person name="Larimer F."/>
            <person name="Detter C."/>
            <person name="Doggett N."/>
            <person name="Glavina T."/>
            <person name="Hawkins T."/>
            <person name="Richardson P."/>
            <person name="Lucas S."/>
            <person name="Kohara Y."/>
            <person name="Levine M."/>
            <person name="Satoh N."/>
            <person name="Rokhsar D.S."/>
        </authorList>
    </citation>
    <scope>NUCLEOTIDE SEQUENCE [LARGE SCALE GENOMIC DNA]</scope>
</reference>
<dbReference type="PANTHER" id="PTHR11941:SF27">
    <property type="entry name" value="ETHYLMALONYL-COA DECARBOXYLASE"/>
    <property type="match status" value="1"/>
</dbReference>
<dbReference type="PROSITE" id="PS00166">
    <property type="entry name" value="ENOYL_COA_HYDRATASE"/>
    <property type="match status" value="1"/>
</dbReference>
<evidence type="ECO:0000256" key="7">
    <source>
        <dbReference type="ARBA" id="ARBA00038883"/>
    </source>
</evidence>
<evidence type="ECO:0000256" key="9">
    <source>
        <dbReference type="ARBA" id="ARBA00042052"/>
    </source>
</evidence>
<organism evidence="14 15">
    <name type="scientific">Ciona intestinalis</name>
    <name type="common">Transparent sea squirt</name>
    <name type="synonym">Ascidia intestinalis</name>
    <dbReference type="NCBI Taxonomy" id="7719"/>
    <lineage>
        <taxon>Eukaryota</taxon>
        <taxon>Metazoa</taxon>
        <taxon>Chordata</taxon>
        <taxon>Tunicata</taxon>
        <taxon>Ascidiacea</taxon>
        <taxon>Phlebobranchia</taxon>
        <taxon>Cionidae</taxon>
        <taxon>Ciona</taxon>
    </lineage>
</organism>
<comment type="catalytic activity">
    <reaction evidence="5">
        <text>(2S)-ethylmalonyl-CoA + H(+) = butanoyl-CoA + CO2</text>
        <dbReference type="Rhea" id="RHEA:32131"/>
        <dbReference type="ChEBI" id="CHEBI:15378"/>
        <dbReference type="ChEBI" id="CHEBI:16526"/>
        <dbReference type="ChEBI" id="CHEBI:57371"/>
        <dbReference type="ChEBI" id="CHEBI:60909"/>
        <dbReference type="EC" id="4.1.1.94"/>
    </reaction>
    <physiologicalReaction direction="left-to-right" evidence="5">
        <dbReference type="Rhea" id="RHEA:32132"/>
    </physiologicalReaction>
</comment>
<dbReference type="InParanoid" id="F6X2L1"/>
<dbReference type="STRING" id="7719.ENSCINP00000029139"/>
<evidence type="ECO:0000256" key="11">
    <source>
        <dbReference type="ARBA" id="ARBA00047446"/>
    </source>
</evidence>
<evidence type="ECO:0000256" key="8">
    <source>
        <dbReference type="ARBA" id="ARBA00039903"/>
    </source>
</evidence>
<keyword evidence="4" id="KW-0456">Lyase</keyword>
<dbReference type="InterPro" id="IPR029045">
    <property type="entry name" value="ClpP/crotonase-like_dom_sf"/>
</dbReference>
<dbReference type="OMA" id="CLSGEMM"/>
<dbReference type="Ensembl" id="ENSCINT00000029385.2">
    <property type="protein sequence ID" value="ENSCINP00000029139.2"/>
    <property type="gene ID" value="ENSCING00000017054.2"/>
</dbReference>